<reference evidence="1" key="3">
    <citation type="journal article" date="2017" name="Nature">
        <title>Genome sequence of the progenitor of the wheat D genome Aegilops tauschii.</title>
        <authorList>
            <person name="Luo M.C."/>
            <person name="Gu Y.Q."/>
            <person name="Puiu D."/>
            <person name="Wang H."/>
            <person name="Twardziok S.O."/>
            <person name="Deal K.R."/>
            <person name="Huo N."/>
            <person name="Zhu T."/>
            <person name="Wang L."/>
            <person name="Wang Y."/>
            <person name="McGuire P.E."/>
            <person name="Liu S."/>
            <person name="Long H."/>
            <person name="Ramasamy R.K."/>
            <person name="Rodriguez J.C."/>
            <person name="Van S.L."/>
            <person name="Yuan L."/>
            <person name="Wang Z."/>
            <person name="Xia Z."/>
            <person name="Xiao L."/>
            <person name="Anderson O.D."/>
            <person name="Ouyang S."/>
            <person name="Liang Y."/>
            <person name="Zimin A.V."/>
            <person name="Pertea G."/>
            <person name="Qi P."/>
            <person name="Bennetzen J.L."/>
            <person name="Dai X."/>
            <person name="Dawson M.W."/>
            <person name="Muller H.G."/>
            <person name="Kugler K."/>
            <person name="Rivarola-Duarte L."/>
            <person name="Spannagl M."/>
            <person name="Mayer K.F.X."/>
            <person name="Lu F.H."/>
            <person name="Bevan M.W."/>
            <person name="Leroy P."/>
            <person name="Li P."/>
            <person name="You F.M."/>
            <person name="Sun Q."/>
            <person name="Liu Z."/>
            <person name="Lyons E."/>
            <person name="Wicker T."/>
            <person name="Salzberg S.L."/>
            <person name="Devos K.M."/>
            <person name="Dvorak J."/>
        </authorList>
    </citation>
    <scope>NUCLEOTIDE SEQUENCE [LARGE SCALE GENOMIC DNA]</scope>
    <source>
        <strain evidence="1">cv. AL8/78</strain>
    </source>
</reference>
<reference evidence="2" key="1">
    <citation type="journal article" date="2014" name="Science">
        <title>Ancient hybridizations among the ancestral genomes of bread wheat.</title>
        <authorList>
            <consortium name="International Wheat Genome Sequencing Consortium,"/>
            <person name="Marcussen T."/>
            <person name="Sandve S.R."/>
            <person name="Heier L."/>
            <person name="Spannagl M."/>
            <person name="Pfeifer M."/>
            <person name="Jakobsen K.S."/>
            <person name="Wulff B.B."/>
            <person name="Steuernagel B."/>
            <person name="Mayer K.F."/>
            <person name="Olsen O.A."/>
        </authorList>
    </citation>
    <scope>NUCLEOTIDE SEQUENCE [LARGE SCALE GENOMIC DNA]</scope>
    <source>
        <strain evidence="2">cv. AL8/78</strain>
    </source>
</reference>
<dbReference type="AlphaFoldDB" id="A0A453Q066"/>
<reference evidence="2" key="2">
    <citation type="journal article" date="2017" name="Nat. Plants">
        <title>The Aegilops tauschii genome reveals multiple impacts of transposons.</title>
        <authorList>
            <person name="Zhao G."/>
            <person name="Zou C."/>
            <person name="Li K."/>
            <person name="Wang K."/>
            <person name="Li T."/>
            <person name="Gao L."/>
            <person name="Zhang X."/>
            <person name="Wang H."/>
            <person name="Yang Z."/>
            <person name="Liu X."/>
            <person name="Jiang W."/>
            <person name="Mao L."/>
            <person name="Kong X."/>
            <person name="Jiao Y."/>
            <person name="Jia J."/>
        </authorList>
    </citation>
    <scope>NUCLEOTIDE SEQUENCE [LARGE SCALE GENOMIC DNA]</scope>
    <source>
        <strain evidence="2">cv. AL8/78</strain>
    </source>
</reference>
<dbReference type="Gramene" id="AET6Gv20929600.6">
    <property type="protein sequence ID" value="AET6Gv20929600.6"/>
    <property type="gene ID" value="AET6Gv20929600"/>
</dbReference>
<dbReference type="Proteomes" id="UP000015105">
    <property type="component" value="Chromosome 6D"/>
</dbReference>
<proteinExistence type="predicted"/>
<name>A0A453Q066_AEGTS</name>
<evidence type="ECO:0000313" key="1">
    <source>
        <dbReference type="EnsemblPlants" id="AET6Gv20929600.6"/>
    </source>
</evidence>
<keyword evidence="2" id="KW-1185">Reference proteome</keyword>
<evidence type="ECO:0000313" key="2">
    <source>
        <dbReference type="Proteomes" id="UP000015105"/>
    </source>
</evidence>
<dbReference type="EnsemblPlants" id="AET6Gv20929600.6">
    <property type="protein sequence ID" value="AET6Gv20929600.6"/>
    <property type="gene ID" value="AET6Gv20929600"/>
</dbReference>
<accession>A0A453Q066</accession>
<sequence>KAGLPCEPGSPPPSPLLPLYLAKTTTASPGVRAAQASSSPIDCDAGQCTPALVPLLCFRLISPAPAPGS</sequence>
<reference evidence="1" key="4">
    <citation type="submission" date="2019-03" db="UniProtKB">
        <authorList>
            <consortium name="EnsemblPlants"/>
        </authorList>
    </citation>
    <scope>IDENTIFICATION</scope>
</reference>
<protein>
    <submittedName>
        <fullName evidence="1">Uncharacterized protein</fullName>
    </submittedName>
</protein>
<organism evidence="1 2">
    <name type="scientific">Aegilops tauschii subsp. strangulata</name>
    <name type="common">Goatgrass</name>
    <dbReference type="NCBI Taxonomy" id="200361"/>
    <lineage>
        <taxon>Eukaryota</taxon>
        <taxon>Viridiplantae</taxon>
        <taxon>Streptophyta</taxon>
        <taxon>Embryophyta</taxon>
        <taxon>Tracheophyta</taxon>
        <taxon>Spermatophyta</taxon>
        <taxon>Magnoliopsida</taxon>
        <taxon>Liliopsida</taxon>
        <taxon>Poales</taxon>
        <taxon>Poaceae</taxon>
        <taxon>BOP clade</taxon>
        <taxon>Pooideae</taxon>
        <taxon>Triticodae</taxon>
        <taxon>Triticeae</taxon>
        <taxon>Triticinae</taxon>
        <taxon>Aegilops</taxon>
    </lineage>
</organism>
<reference evidence="1" key="5">
    <citation type="journal article" date="2021" name="G3 (Bethesda)">
        <title>Aegilops tauschii genome assembly Aet v5.0 features greater sequence contiguity and improved annotation.</title>
        <authorList>
            <person name="Wang L."/>
            <person name="Zhu T."/>
            <person name="Rodriguez J.C."/>
            <person name="Deal K.R."/>
            <person name="Dubcovsky J."/>
            <person name="McGuire P.E."/>
            <person name="Lux T."/>
            <person name="Spannagl M."/>
            <person name="Mayer K.F.X."/>
            <person name="Baldrich P."/>
            <person name="Meyers B.C."/>
            <person name="Huo N."/>
            <person name="Gu Y.Q."/>
            <person name="Zhou H."/>
            <person name="Devos K.M."/>
            <person name="Bennetzen J.L."/>
            <person name="Unver T."/>
            <person name="Budak H."/>
            <person name="Gulick P.J."/>
            <person name="Galiba G."/>
            <person name="Kalapos B."/>
            <person name="Nelson D.R."/>
            <person name="Li P."/>
            <person name="You F.M."/>
            <person name="Luo M.C."/>
            <person name="Dvorak J."/>
        </authorList>
    </citation>
    <scope>NUCLEOTIDE SEQUENCE [LARGE SCALE GENOMIC DNA]</scope>
    <source>
        <strain evidence="1">cv. AL8/78</strain>
    </source>
</reference>